<dbReference type="EMBL" id="ABJB010693236">
    <property type="status" value="NOT_ANNOTATED_CDS"/>
    <property type="molecule type" value="Genomic_DNA"/>
</dbReference>
<name>B7QF72_IXOSC</name>
<keyword evidence="3" id="KW-1185">Reference proteome</keyword>
<evidence type="ECO:0000313" key="1">
    <source>
        <dbReference type="EMBL" id="EEC17494.1"/>
    </source>
</evidence>
<evidence type="ECO:0000313" key="3">
    <source>
        <dbReference type="Proteomes" id="UP000001555"/>
    </source>
</evidence>
<reference evidence="2" key="2">
    <citation type="submission" date="2020-05" db="UniProtKB">
        <authorList>
            <consortium name="EnsemblMetazoa"/>
        </authorList>
    </citation>
    <scope>IDENTIFICATION</scope>
    <source>
        <strain evidence="2">wikel</strain>
    </source>
</reference>
<proteinExistence type="predicted"/>
<dbReference type="Proteomes" id="UP000001555">
    <property type="component" value="Unassembled WGS sequence"/>
</dbReference>
<dbReference type="HOGENOM" id="CLU_1995136_0_0_1"/>
<sequence>MLGSRPLLVYAFFLHYTRAKKVLSFPKVRCSDFVVVRLNDRNARVLVEQQVKTTITEKPQTSAACTQSFILAGFQSRVLTLRVPSDCKPAKGAIVGTDIRGVALHPRRRRKAGERGYWMEVERGI</sequence>
<dbReference type="EnsemblMetazoa" id="ISCW012226-RA">
    <property type="protein sequence ID" value="ISCW012226-PA"/>
    <property type="gene ID" value="ISCW012226"/>
</dbReference>
<dbReference type="EMBL" id="DS924414">
    <property type="protein sequence ID" value="EEC17494.1"/>
    <property type="molecule type" value="Genomic_DNA"/>
</dbReference>
<dbReference type="InParanoid" id="B7QF72"/>
<accession>B7QF72</accession>
<reference evidence="1 3" key="1">
    <citation type="submission" date="2008-03" db="EMBL/GenBank/DDBJ databases">
        <title>Annotation of Ixodes scapularis.</title>
        <authorList>
            <consortium name="Ixodes scapularis Genome Project Consortium"/>
            <person name="Caler E."/>
            <person name="Hannick L.I."/>
            <person name="Bidwell S."/>
            <person name="Joardar V."/>
            <person name="Thiagarajan M."/>
            <person name="Amedeo P."/>
            <person name="Galinsky K.J."/>
            <person name="Schobel S."/>
            <person name="Inman J."/>
            <person name="Hostetler J."/>
            <person name="Miller J."/>
            <person name="Hammond M."/>
            <person name="Megy K."/>
            <person name="Lawson D."/>
            <person name="Kodira C."/>
            <person name="Sutton G."/>
            <person name="Meyer J."/>
            <person name="Hill C.A."/>
            <person name="Birren B."/>
            <person name="Nene V."/>
            <person name="Collins F."/>
            <person name="Alarcon-Chaidez F."/>
            <person name="Wikel S."/>
            <person name="Strausberg R."/>
        </authorList>
    </citation>
    <scope>NUCLEOTIDE SEQUENCE [LARGE SCALE GENOMIC DNA]</scope>
    <source>
        <strain evidence="3">Wikel</strain>
        <strain evidence="1">Wikel colony</strain>
    </source>
</reference>
<dbReference type="VEuPathDB" id="VectorBase:ISCI012226"/>
<protein>
    <submittedName>
        <fullName evidence="1 2">Uncharacterized protein</fullName>
    </submittedName>
</protein>
<dbReference type="VEuPathDB" id="VectorBase:ISCW012226"/>
<dbReference type="AlphaFoldDB" id="B7QF72"/>
<gene>
    <name evidence="1" type="ORF">IscW_ISCW012226</name>
</gene>
<dbReference type="EMBL" id="ABJB010653473">
    <property type="status" value="NOT_ANNOTATED_CDS"/>
    <property type="molecule type" value="Genomic_DNA"/>
</dbReference>
<dbReference type="PaxDb" id="6945-B7QF72"/>
<organism>
    <name type="scientific">Ixodes scapularis</name>
    <name type="common">Black-legged tick</name>
    <name type="synonym">Deer tick</name>
    <dbReference type="NCBI Taxonomy" id="6945"/>
    <lineage>
        <taxon>Eukaryota</taxon>
        <taxon>Metazoa</taxon>
        <taxon>Ecdysozoa</taxon>
        <taxon>Arthropoda</taxon>
        <taxon>Chelicerata</taxon>
        <taxon>Arachnida</taxon>
        <taxon>Acari</taxon>
        <taxon>Parasitiformes</taxon>
        <taxon>Ixodida</taxon>
        <taxon>Ixodoidea</taxon>
        <taxon>Ixodidae</taxon>
        <taxon>Ixodinae</taxon>
        <taxon>Ixodes</taxon>
    </lineage>
</organism>
<evidence type="ECO:0000313" key="2">
    <source>
        <dbReference type="EnsemblMetazoa" id="ISCW012226-PA"/>
    </source>
</evidence>
<dbReference type="EMBL" id="ABJB010943925">
    <property type="status" value="NOT_ANNOTATED_CDS"/>
    <property type="molecule type" value="Genomic_DNA"/>
</dbReference>